<dbReference type="PANTHER" id="PTHR43142:SF1">
    <property type="entry name" value="CARBOXYLIC ESTER HYDROLASE"/>
    <property type="match status" value="1"/>
</dbReference>
<evidence type="ECO:0000256" key="1">
    <source>
        <dbReference type="ARBA" id="ARBA00005964"/>
    </source>
</evidence>
<proteinExistence type="inferred from homology"/>
<evidence type="ECO:0000313" key="8">
    <source>
        <dbReference type="Proteomes" id="UP000183832"/>
    </source>
</evidence>
<dbReference type="InterPro" id="IPR002018">
    <property type="entry name" value="CarbesteraseB"/>
</dbReference>
<dbReference type="Pfam" id="PF00135">
    <property type="entry name" value="COesterase"/>
    <property type="match status" value="1"/>
</dbReference>
<dbReference type="EC" id="3.1.1.1" evidence="5"/>
<dbReference type="OrthoDB" id="19653at2759"/>
<gene>
    <name evidence="7" type="primary">similar to Esterase B1</name>
    <name evidence="7" type="ORF">CLUMA_CG007033</name>
</gene>
<dbReference type="GO" id="GO:0106435">
    <property type="term" value="F:carboxylesterase activity"/>
    <property type="evidence" value="ECO:0007669"/>
    <property type="project" value="UniProtKB-EC"/>
</dbReference>
<evidence type="ECO:0000313" key="7">
    <source>
        <dbReference type="EMBL" id="CRK93497.1"/>
    </source>
</evidence>
<feature type="domain" description="Carboxylesterase type B" evidence="6">
    <location>
        <begin position="8"/>
        <end position="519"/>
    </location>
</feature>
<dbReference type="Proteomes" id="UP000183832">
    <property type="component" value="Unassembled WGS sequence"/>
</dbReference>
<dbReference type="EMBL" id="CVRI01000037">
    <property type="protein sequence ID" value="CRK93497.1"/>
    <property type="molecule type" value="Genomic_DNA"/>
</dbReference>
<protein>
    <recommendedName>
        <fullName evidence="5">carboxylesterase</fullName>
        <ecNumber evidence="5">3.1.1.1</ecNumber>
    </recommendedName>
</protein>
<evidence type="ECO:0000259" key="6">
    <source>
        <dbReference type="Pfam" id="PF00135"/>
    </source>
</evidence>
<keyword evidence="3" id="KW-0378">Hydrolase</keyword>
<accession>A0A1J1I544</accession>
<dbReference type="PANTHER" id="PTHR43142">
    <property type="entry name" value="CARBOXYLIC ESTER HYDROLASE"/>
    <property type="match status" value="1"/>
</dbReference>
<evidence type="ECO:0000256" key="5">
    <source>
        <dbReference type="ARBA" id="ARBA00039155"/>
    </source>
</evidence>
<dbReference type="SUPFAM" id="SSF53474">
    <property type="entry name" value="alpha/beta-Hydrolases"/>
    <property type="match status" value="1"/>
</dbReference>
<evidence type="ECO:0000256" key="3">
    <source>
        <dbReference type="ARBA" id="ARBA00022801"/>
    </source>
</evidence>
<keyword evidence="4" id="KW-0325">Glycoprotein</keyword>
<organism evidence="7 8">
    <name type="scientific">Clunio marinus</name>
    <dbReference type="NCBI Taxonomy" id="568069"/>
    <lineage>
        <taxon>Eukaryota</taxon>
        <taxon>Metazoa</taxon>
        <taxon>Ecdysozoa</taxon>
        <taxon>Arthropoda</taxon>
        <taxon>Hexapoda</taxon>
        <taxon>Insecta</taxon>
        <taxon>Pterygota</taxon>
        <taxon>Neoptera</taxon>
        <taxon>Endopterygota</taxon>
        <taxon>Diptera</taxon>
        <taxon>Nematocera</taxon>
        <taxon>Chironomoidea</taxon>
        <taxon>Chironomidae</taxon>
        <taxon>Clunio</taxon>
    </lineage>
</organism>
<keyword evidence="2" id="KW-0719">Serine esterase</keyword>
<evidence type="ECO:0000256" key="2">
    <source>
        <dbReference type="ARBA" id="ARBA00022487"/>
    </source>
</evidence>
<keyword evidence="8" id="KW-1185">Reference proteome</keyword>
<sequence length="545" mass="61833">MLSKDSVDVSTEYGTIRGCKKVSVLGRNYFNFQRIPYMKPPVGKLRFVDPQEPEKWTEPLDCTEHGPAFCNVNFLTEQYEGELDSMHVNVYTVDMDPKKPLPVMVWIHGGGVYTGNARTELTSPDYLMQKDVVLVTFHYRMGVFGFLSLDDPSLNIPGNAQFRDHVFALKWIKRNIGRFGGDANNVTVFGESWGGGSTSYHMISKQSKNLFHRGILMSGTALNGVYSLIPRRDWALRLCHQLGYDGSSDDKSLLEFLENADEKEIILASPKIMTDKEQEEEGLIVPFGPCIEPYDNGNAFITDHIIKMAKNCWGNEIDIMIGATSNELGALDMMANVESEFKKYINFKRYIPFDLGIDVDDPKRSEYAERIMRNYYGLLQPSRSNLEGTMRAGNDFALWHPIHRIVKSRENSGKGGKSFVYRFDFNSENNFFKKLAKAEDTSREAFHGDDVGYIFKMDLLGPTPPVDSVGFAGIRLMLSTLTEFARTGNPNVNEFENVEWLPATFDVPLKGLNINEKQSKFIVLPEATTVHALDKLYHEQKKDLY</sequence>
<dbReference type="STRING" id="568069.A0A1J1I544"/>
<dbReference type="AlphaFoldDB" id="A0A1J1I544"/>
<dbReference type="InterPro" id="IPR029058">
    <property type="entry name" value="AB_hydrolase_fold"/>
</dbReference>
<dbReference type="Gene3D" id="3.40.50.1820">
    <property type="entry name" value="alpha/beta hydrolase"/>
    <property type="match status" value="1"/>
</dbReference>
<comment type="similarity">
    <text evidence="1">Belongs to the type-B carboxylesterase/lipase family.</text>
</comment>
<name>A0A1J1I544_9DIPT</name>
<reference evidence="7 8" key="1">
    <citation type="submission" date="2015-04" db="EMBL/GenBank/DDBJ databases">
        <authorList>
            <person name="Syromyatnikov M.Y."/>
            <person name="Popov V.N."/>
        </authorList>
    </citation>
    <scope>NUCLEOTIDE SEQUENCE [LARGE SCALE GENOMIC DNA]</scope>
</reference>
<evidence type="ECO:0000256" key="4">
    <source>
        <dbReference type="ARBA" id="ARBA00023180"/>
    </source>
</evidence>